<dbReference type="GO" id="GO:0003723">
    <property type="term" value="F:RNA binding"/>
    <property type="evidence" value="ECO:0007669"/>
    <property type="project" value="UniProtKB-UniRule"/>
</dbReference>
<feature type="domain" description="PCI" evidence="7">
    <location>
        <begin position="384"/>
        <end position="561"/>
    </location>
</feature>
<dbReference type="PROSITE" id="PS50250">
    <property type="entry name" value="PCI"/>
    <property type="match status" value="1"/>
</dbReference>
<dbReference type="SUPFAM" id="SSF54928">
    <property type="entry name" value="RNA-binding domain, RBD"/>
    <property type="match status" value="1"/>
</dbReference>
<evidence type="ECO:0000256" key="2">
    <source>
        <dbReference type="ARBA" id="ARBA00038443"/>
    </source>
</evidence>
<sequence>MLPSTNLRKKPKSPGIDFGVNIKTSITCTDVPEGLFDPNTAKRHFSKFGKVQRIRLYLKRQMCLVEYEHIMAAEKAVLNAGAFDGFMFDVTRTKPRVRRKSKKEDDPDWVPDSDVEEELSAMGGVPTYRTTRNKSMEVESEISKPKTTIKLSKKLPIKKKQPVTMRIREPPPTKPQITSGIESPIPVTNTQTSMSLFEAASELHQLRSRISLTPDEQWRTLDARDRILRAWGGAGARVKVGGATIGTCTDMCPEKERLHRQAEHQVMTLETEPSCEGQLEPLRAVKQYSRSSADQEIPMCYELRPASVLMRTCSYLLHEIADTTRQISLADWFHFMWDRFRSIRKDITQQALCCAESIRLVEICARFHAHCAARLADLEHTQFDQKLNTDNLTKCLQTLKHMYSDVSSEEKPQEAEFRGYIALLNLGDSNFWWEIKQLPLDIQKSEPITFAIQIFNALDNNNYVRFFRLIKEKATYLQACILLRYFNDVRARALARIVKAYAPRGGSRFPADDLMNALAFESLDSMKSFISHYGLRFTRTDDTDISVILDRNQFIEDSDPYPLARSIQLIESKRTTKVCDVISGGQLPPADYENHALYTSFGKDGKLKESALFAEEQGYSTTNDSNKDIQILKGEVKKLSQGGKNFSNTEKYIERGVSLFGKPDINRTVPKPVNTFVTPVTNSSVPKAFSFKPAITVAPIDVIKNSPEKIFDANKSQFSFSKPQDTVSTDIISCREAQSATNVSTEKRLFESKADTKNVFGRLGSKNELFPSSNNIFAIKNTDHNIFKKPEKPDNIFRHSNLKPAGETPSSIFGKGGNNQQGEDITNKNIFGAKSNFSVNKDNLFAKPDNNIEFDNVKGGNIFAKQTMQEIQQPSSIFKSVTKIENNPFMKPATSEPGSILALNGKDGNSKLSPGSLFKNASTMLPTNEPNNQNYNIFQSKNKAQSVADNILNSVSTVNNDRVYDFDQNEEDNKQEELRCLNEERKREQERKLQQKIKEEEERKLKKLQLLEEERRLEEARRKEEEFKQLEEKRKREEARKQEELKKKLEEEIEAEIKRKEEEAKRFRKVVEKNSNEFINDLIQEVTTEEVGEITKNEKEKLEQTVKYAGLVTEEILTELCDEICNSEVKAEKLWSDKTMRKWFNVWKKHYLRNYKRRCLLDDTPLWLCEKTPVDEATQLRRSIENATLKNMNAVHRGYKFVGELKLIPPPEPYNIMELIRSPLLKRMKQISYPYDKCFFWKVTLVSPGHMKWLHRKIEIEKWLHHAFNDKEKHESQSLIQVNKVSWNHLMDFAISVSLTCTDRQNSCQEAIEGTNAILFYASENEGNLFKRIEDILKEKYPYQLVPIAVIMGISKDLSLYNNVHNLLTNYVRNNVISAFHIFTIESDNVSQALNSSTKSALKWLAKKCPQNPPLEIDLLKSVCQRYLGNEIWCKLKVDRDNRMVNILKDLTKLIKCYNIAVEKLTDIITNENHFNYPSFPLEFKKYLDTTSLYPKPYEFIPSNVKNSENTEAIRDFMKRLLLPIPSNTFCPSSVVNMQQQIREYCYQLGWFENLDEVVCKVITVLPNQLVDVSSTCENFMKFFSHYDLIDILNVIVYEKINRLGNFDNRFAIYEKTILNEYCNANWLYEINIMNEIKHKALEYEDDVDSFIEAKRRKIAMDSLEYLMLEDKDRTLAEEKIKSTDESICQYNDCTEAVRQLEMQLEEGKKKSIEFENFLKAALSNF</sequence>
<protein>
    <recommendedName>
        <fullName evidence="10">Protein xmas-2</fullName>
    </recommendedName>
</protein>
<dbReference type="PANTHER" id="PTHR12436">
    <property type="entry name" value="80 KDA MCM3-ASSOCIATED PROTEIN"/>
    <property type="match status" value="1"/>
</dbReference>
<dbReference type="Gene3D" id="3.30.70.330">
    <property type="match status" value="1"/>
</dbReference>
<dbReference type="GO" id="GO:0070390">
    <property type="term" value="C:transcription export complex 2"/>
    <property type="evidence" value="ECO:0007669"/>
    <property type="project" value="TreeGrafter"/>
</dbReference>
<feature type="compositionally biased region" description="Polar residues" evidence="5">
    <location>
        <begin position="175"/>
        <end position="185"/>
    </location>
</feature>
<evidence type="ECO:0000256" key="3">
    <source>
        <dbReference type="PROSITE-ProRule" id="PRU00176"/>
    </source>
</evidence>
<keyword evidence="4" id="KW-0175">Coiled coil</keyword>
<keyword evidence="9" id="KW-1185">Reference proteome</keyword>
<dbReference type="GO" id="GO:0005737">
    <property type="term" value="C:cytoplasm"/>
    <property type="evidence" value="ECO:0007669"/>
    <property type="project" value="TreeGrafter"/>
</dbReference>
<dbReference type="Pfam" id="PF03399">
    <property type="entry name" value="SAC3_GANP"/>
    <property type="match status" value="1"/>
</dbReference>
<dbReference type="GO" id="GO:0006406">
    <property type="term" value="P:mRNA export from nucleus"/>
    <property type="evidence" value="ECO:0007669"/>
    <property type="project" value="TreeGrafter"/>
</dbReference>
<dbReference type="InterPro" id="IPR012677">
    <property type="entry name" value="Nucleotide-bd_a/b_plait_sf"/>
</dbReference>
<proteinExistence type="inferred from homology"/>
<name>A0A922CP93_MANSE</name>
<evidence type="ECO:0000256" key="4">
    <source>
        <dbReference type="SAM" id="Coils"/>
    </source>
</evidence>
<feature type="domain" description="RRM" evidence="6">
    <location>
        <begin position="24"/>
        <end position="95"/>
    </location>
</feature>
<dbReference type="EMBL" id="JH668429">
    <property type="protein sequence ID" value="KAG6452778.1"/>
    <property type="molecule type" value="Genomic_DNA"/>
</dbReference>
<evidence type="ECO:0000259" key="6">
    <source>
        <dbReference type="PROSITE" id="PS50102"/>
    </source>
</evidence>
<feature type="coiled-coil region" evidence="4">
    <location>
        <begin position="964"/>
        <end position="1077"/>
    </location>
</feature>
<organism evidence="8 9">
    <name type="scientific">Manduca sexta</name>
    <name type="common">Tobacco hawkmoth</name>
    <name type="synonym">Tobacco hornworm</name>
    <dbReference type="NCBI Taxonomy" id="7130"/>
    <lineage>
        <taxon>Eukaryota</taxon>
        <taxon>Metazoa</taxon>
        <taxon>Ecdysozoa</taxon>
        <taxon>Arthropoda</taxon>
        <taxon>Hexapoda</taxon>
        <taxon>Insecta</taxon>
        <taxon>Pterygota</taxon>
        <taxon>Neoptera</taxon>
        <taxon>Endopterygota</taxon>
        <taxon>Lepidoptera</taxon>
        <taxon>Glossata</taxon>
        <taxon>Ditrysia</taxon>
        <taxon>Bombycoidea</taxon>
        <taxon>Sphingidae</taxon>
        <taxon>Sphinginae</taxon>
        <taxon>Sphingini</taxon>
        <taxon>Manduca</taxon>
    </lineage>
</organism>
<dbReference type="Proteomes" id="UP000791440">
    <property type="component" value="Unassembled WGS sequence"/>
</dbReference>
<accession>A0A922CP93</accession>
<evidence type="ECO:0000313" key="8">
    <source>
        <dbReference type="EMBL" id="KAG6452778.1"/>
    </source>
</evidence>
<comment type="caution">
    <text evidence="8">The sequence shown here is derived from an EMBL/GenBank/DDBJ whole genome shotgun (WGS) entry which is preliminary data.</text>
</comment>
<keyword evidence="1 3" id="KW-0694">RNA-binding</keyword>
<dbReference type="InterPro" id="IPR045107">
    <property type="entry name" value="SAC3/GANP/THP3"/>
</dbReference>
<dbReference type="Pfam" id="PF16769">
    <property type="entry name" value="MCM3AP_GANP"/>
    <property type="match status" value="1"/>
</dbReference>
<dbReference type="InterPro" id="IPR000717">
    <property type="entry name" value="PCI_dom"/>
</dbReference>
<comment type="similarity">
    <text evidence="2">Belongs to the SAC3 family.</text>
</comment>
<dbReference type="OrthoDB" id="21502at2759"/>
<dbReference type="InterPro" id="IPR035979">
    <property type="entry name" value="RBD_domain_sf"/>
</dbReference>
<evidence type="ECO:0000256" key="5">
    <source>
        <dbReference type="SAM" id="MobiDB-lite"/>
    </source>
</evidence>
<gene>
    <name evidence="8" type="ORF">O3G_MSEX007812</name>
</gene>
<dbReference type="InterPro" id="IPR031907">
    <property type="entry name" value="MCM3AP_GANP"/>
</dbReference>
<dbReference type="PROSITE" id="PS50102">
    <property type="entry name" value="RRM"/>
    <property type="match status" value="1"/>
</dbReference>
<dbReference type="PANTHER" id="PTHR12436:SF3">
    <property type="entry name" value="GERMINAL-CENTER ASSOCIATED NUCLEAR PROTEIN"/>
    <property type="match status" value="1"/>
</dbReference>
<dbReference type="InterPro" id="IPR005062">
    <property type="entry name" value="SAC3/GANP/THP3_conserved"/>
</dbReference>
<evidence type="ECO:0000313" key="9">
    <source>
        <dbReference type="Proteomes" id="UP000791440"/>
    </source>
</evidence>
<dbReference type="InterPro" id="IPR000504">
    <property type="entry name" value="RRM_dom"/>
</dbReference>
<reference evidence="8" key="1">
    <citation type="journal article" date="2016" name="Insect Biochem. Mol. Biol.">
        <title>Multifaceted biological insights from a draft genome sequence of the tobacco hornworm moth, Manduca sexta.</title>
        <authorList>
            <person name="Kanost M.R."/>
            <person name="Arrese E.L."/>
            <person name="Cao X."/>
            <person name="Chen Y.R."/>
            <person name="Chellapilla S."/>
            <person name="Goldsmith M.R."/>
            <person name="Grosse-Wilde E."/>
            <person name="Heckel D.G."/>
            <person name="Herndon N."/>
            <person name="Jiang H."/>
            <person name="Papanicolaou A."/>
            <person name="Qu J."/>
            <person name="Soulages J.L."/>
            <person name="Vogel H."/>
            <person name="Walters J."/>
            <person name="Waterhouse R.M."/>
            <person name="Ahn S.J."/>
            <person name="Almeida F.C."/>
            <person name="An C."/>
            <person name="Aqrawi P."/>
            <person name="Bretschneider A."/>
            <person name="Bryant W.B."/>
            <person name="Bucks S."/>
            <person name="Chao H."/>
            <person name="Chevignon G."/>
            <person name="Christen J.M."/>
            <person name="Clarke D.F."/>
            <person name="Dittmer N.T."/>
            <person name="Ferguson L.C.F."/>
            <person name="Garavelou S."/>
            <person name="Gordon K.H.J."/>
            <person name="Gunaratna R.T."/>
            <person name="Han Y."/>
            <person name="Hauser F."/>
            <person name="He Y."/>
            <person name="Heidel-Fischer H."/>
            <person name="Hirsh A."/>
            <person name="Hu Y."/>
            <person name="Jiang H."/>
            <person name="Kalra D."/>
            <person name="Klinner C."/>
            <person name="Konig C."/>
            <person name="Kovar C."/>
            <person name="Kroll A.R."/>
            <person name="Kuwar S.S."/>
            <person name="Lee S.L."/>
            <person name="Lehman R."/>
            <person name="Li K."/>
            <person name="Li Z."/>
            <person name="Liang H."/>
            <person name="Lovelace S."/>
            <person name="Lu Z."/>
            <person name="Mansfield J.H."/>
            <person name="McCulloch K.J."/>
            <person name="Mathew T."/>
            <person name="Morton B."/>
            <person name="Muzny D.M."/>
            <person name="Neunemann D."/>
            <person name="Ongeri F."/>
            <person name="Pauchet Y."/>
            <person name="Pu L.L."/>
            <person name="Pyrousis I."/>
            <person name="Rao X.J."/>
            <person name="Redding A."/>
            <person name="Roesel C."/>
            <person name="Sanchez-Gracia A."/>
            <person name="Schaack S."/>
            <person name="Shukla A."/>
            <person name="Tetreau G."/>
            <person name="Wang Y."/>
            <person name="Xiong G.H."/>
            <person name="Traut W."/>
            <person name="Walsh T.K."/>
            <person name="Worley K.C."/>
            <person name="Wu D."/>
            <person name="Wu W."/>
            <person name="Wu Y.Q."/>
            <person name="Zhang X."/>
            <person name="Zou Z."/>
            <person name="Zucker H."/>
            <person name="Briscoe A.D."/>
            <person name="Burmester T."/>
            <person name="Clem R.J."/>
            <person name="Feyereisen R."/>
            <person name="Grimmelikhuijzen C.J.P."/>
            <person name="Hamodrakas S.J."/>
            <person name="Hansson B.S."/>
            <person name="Huguet E."/>
            <person name="Jermiin L.S."/>
            <person name="Lan Q."/>
            <person name="Lehman H.K."/>
            <person name="Lorenzen M."/>
            <person name="Merzendorfer H."/>
            <person name="Michalopoulos I."/>
            <person name="Morton D.B."/>
            <person name="Muthukrishnan S."/>
            <person name="Oakeshott J.G."/>
            <person name="Palmer W."/>
            <person name="Park Y."/>
            <person name="Passarelli A.L."/>
            <person name="Rozas J."/>
            <person name="Schwartz L.M."/>
            <person name="Smith W."/>
            <person name="Southgate A."/>
            <person name="Vilcinskas A."/>
            <person name="Vogt R."/>
            <person name="Wang P."/>
            <person name="Werren J."/>
            <person name="Yu X.Q."/>
            <person name="Zhou J.J."/>
            <person name="Brown S.J."/>
            <person name="Scherer S.E."/>
            <person name="Richards S."/>
            <person name="Blissard G.W."/>
        </authorList>
    </citation>
    <scope>NUCLEOTIDE SEQUENCE</scope>
</reference>
<dbReference type="Gene3D" id="1.25.40.990">
    <property type="match status" value="1"/>
</dbReference>
<feature type="region of interest" description="Disordered" evidence="5">
    <location>
        <begin position="166"/>
        <end position="185"/>
    </location>
</feature>
<evidence type="ECO:0008006" key="10">
    <source>
        <dbReference type="Google" id="ProtNLM"/>
    </source>
</evidence>
<reference evidence="8" key="2">
    <citation type="submission" date="2020-12" db="EMBL/GenBank/DDBJ databases">
        <authorList>
            <person name="Kanost M."/>
        </authorList>
    </citation>
    <scope>NUCLEOTIDE SEQUENCE</scope>
</reference>
<evidence type="ECO:0000256" key="1">
    <source>
        <dbReference type="ARBA" id="ARBA00022884"/>
    </source>
</evidence>
<evidence type="ECO:0000259" key="7">
    <source>
        <dbReference type="PROSITE" id="PS50250"/>
    </source>
</evidence>